<dbReference type="Pfam" id="PF03959">
    <property type="entry name" value="FSH1"/>
    <property type="match status" value="1"/>
</dbReference>
<gene>
    <name evidence="4" type="ORF">IF1G_09523</name>
</gene>
<feature type="domain" description="Serine hydrolase" evidence="3">
    <location>
        <begin position="3"/>
        <end position="217"/>
    </location>
</feature>
<accession>A0A545UR54</accession>
<dbReference type="PANTHER" id="PTHR48070:SF3">
    <property type="entry name" value="ESTERASE DBAE-RELATED"/>
    <property type="match status" value="1"/>
</dbReference>
<evidence type="ECO:0000256" key="1">
    <source>
        <dbReference type="ARBA" id="ARBA00005863"/>
    </source>
</evidence>
<comment type="caution">
    <text evidence="4">The sequence shown here is derived from an EMBL/GenBank/DDBJ whole genome shotgun (WGS) entry which is preliminary data.</text>
</comment>
<proteinExistence type="inferred from homology"/>
<dbReference type="InterPro" id="IPR005645">
    <property type="entry name" value="FSH-like_dom"/>
</dbReference>
<dbReference type="AlphaFoldDB" id="A0A545UR54"/>
<evidence type="ECO:0000313" key="5">
    <source>
        <dbReference type="Proteomes" id="UP000315783"/>
    </source>
</evidence>
<dbReference type="PANTHER" id="PTHR48070">
    <property type="entry name" value="ESTERASE OVCA2"/>
    <property type="match status" value="1"/>
</dbReference>
<comment type="similarity">
    <text evidence="1">Belongs to the LovG family.</text>
</comment>
<dbReference type="InterPro" id="IPR050593">
    <property type="entry name" value="LovG"/>
</dbReference>
<evidence type="ECO:0000256" key="2">
    <source>
        <dbReference type="ARBA" id="ARBA00022801"/>
    </source>
</evidence>
<dbReference type="Proteomes" id="UP000315783">
    <property type="component" value="Unassembled WGS sequence"/>
</dbReference>
<keyword evidence="2" id="KW-0378">Hydrolase</keyword>
<keyword evidence="5" id="KW-1185">Reference proteome</keyword>
<dbReference type="EMBL" id="SPUK01000017">
    <property type="protein sequence ID" value="TQV91938.1"/>
    <property type="molecule type" value="Genomic_DNA"/>
</dbReference>
<name>A0A545UR54_9HYPO</name>
<dbReference type="GO" id="GO:0044550">
    <property type="term" value="P:secondary metabolite biosynthetic process"/>
    <property type="evidence" value="ECO:0007669"/>
    <property type="project" value="TreeGrafter"/>
</dbReference>
<sequence length="235" mass="25390">MSKPIIICLHGRGSNAEIFEIQSMPLIRLLEHRFDCVFVEAPNECEAGPNILPIFEDEAPFYSWLGSGPSSKTASTYEAIEATTQLLDDLESSTPDIAGILGFSQGAAVGLGLLLRDERRRIMGLPCVGYRFGVFAGEVRLPVLLEQGDWDSGASTPSINSGYDRPILGLTTPTIHATGRTDTMAAQGARLSQSGIGPHADVFNYDGGHAMPQNPKDTQYLAQWVNTTYAKSSQI</sequence>
<organism evidence="4 5">
    <name type="scientific">Cordyceps javanica</name>
    <dbReference type="NCBI Taxonomy" id="43265"/>
    <lineage>
        <taxon>Eukaryota</taxon>
        <taxon>Fungi</taxon>
        <taxon>Dikarya</taxon>
        <taxon>Ascomycota</taxon>
        <taxon>Pezizomycotina</taxon>
        <taxon>Sordariomycetes</taxon>
        <taxon>Hypocreomycetidae</taxon>
        <taxon>Hypocreales</taxon>
        <taxon>Cordycipitaceae</taxon>
        <taxon>Cordyceps</taxon>
    </lineage>
</organism>
<dbReference type="GO" id="GO:0016787">
    <property type="term" value="F:hydrolase activity"/>
    <property type="evidence" value="ECO:0007669"/>
    <property type="project" value="UniProtKB-KW"/>
</dbReference>
<dbReference type="GO" id="GO:0005634">
    <property type="term" value="C:nucleus"/>
    <property type="evidence" value="ECO:0007669"/>
    <property type="project" value="TreeGrafter"/>
</dbReference>
<evidence type="ECO:0000259" key="3">
    <source>
        <dbReference type="Pfam" id="PF03959"/>
    </source>
</evidence>
<dbReference type="InterPro" id="IPR029058">
    <property type="entry name" value="AB_hydrolase_fold"/>
</dbReference>
<dbReference type="SUPFAM" id="SSF53474">
    <property type="entry name" value="alpha/beta-Hydrolases"/>
    <property type="match status" value="1"/>
</dbReference>
<reference evidence="4 5" key="1">
    <citation type="journal article" date="2019" name="Appl. Microbiol. Biotechnol.">
        <title>Genome sequence of Isaria javanica and comparative genome analysis insights into family S53 peptidase evolution in fungal entomopathogens.</title>
        <authorList>
            <person name="Lin R."/>
            <person name="Zhang X."/>
            <person name="Xin B."/>
            <person name="Zou M."/>
            <person name="Gao Y."/>
            <person name="Qin F."/>
            <person name="Hu Q."/>
            <person name="Xie B."/>
            <person name="Cheng X."/>
        </authorList>
    </citation>
    <scope>NUCLEOTIDE SEQUENCE [LARGE SCALE GENOMIC DNA]</scope>
    <source>
        <strain evidence="4 5">IJ1G</strain>
    </source>
</reference>
<dbReference type="Gene3D" id="3.40.50.1820">
    <property type="entry name" value="alpha/beta hydrolase"/>
    <property type="match status" value="1"/>
</dbReference>
<dbReference type="GO" id="GO:0005737">
    <property type="term" value="C:cytoplasm"/>
    <property type="evidence" value="ECO:0007669"/>
    <property type="project" value="TreeGrafter"/>
</dbReference>
<evidence type="ECO:0000313" key="4">
    <source>
        <dbReference type="EMBL" id="TQV91938.1"/>
    </source>
</evidence>
<protein>
    <submittedName>
        <fullName evidence="4">Citrinin biosynthesis oxidoreductase CtnB</fullName>
    </submittedName>
</protein>
<dbReference type="OrthoDB" id="414698at2759"/>